<comment type="caution">
    <text evidence="2">The sequence shown here is derived from an EMBL/GenBank/DDBJ whole genome shotgun (WGS) entry which is preliminary data.</text>
</comment>
<gene>
    <name evidence="2" type="ORF">HZH66_007919</name>
</gene>
<name>A0A834N3T0_VESVU</name>
<dbReference type="Proteomes" id="UP000614350">
    <property type="component" value="Unassembled WGS sequence"/>
</dbReference>
<dbReference type="EMBL" id="JACSEA010000008">
    <property type="protein sequence ID" value="KAF7394745.1"/>
    <property type="molecule type" value="Genomic_DNA"/>
</dbReference>
<accession>A0A834N3T0</accession>
<reference evidence="2" key="1">
    <citation type="journal article" date="2020" name="G3 (Bethesda)">
        <title>High-Quality Assemblies for Three Invasive Social Wasps from the &lt;i&gt;Vespula&lt;/i&gt; Genus.</title>
        <authorList>
            <person name="Harrop T.W.R."/>
            <person name="Guhlin J."/>
            <person name="McLaughlin G.M."/>
            <person name="Permina E."/>
            <person name="Stockwell P."/>
            <person name="Gilligan J."/>
            <person name="Le Lec M.F."/>
            <person name="Gruber M.A.M."/>
            <person name="Quinn O."/>
            <person name="Lovegrove M."/>
            <person name="Duncan E.J."/>
            <person name="Remnant E.J."/>
            <person name="Van Eeckhoven J."/>
            <person name="Graham B."/>
            <person name="Knapp R.A."/>
            <person name="Langford K.W."/>
            <person name="Kronenberg Z."/>
            <person name="Press M.O."/>
            <person name="Eacker S.M."/>
            <person name="Wilson-Rankin E.E."/>
            <person name="Purcell J."/>
            <person name="Lester P.J."/>
            <person name="Dearden P.K."/>
        </authorList>
    </citation>
    <scope>NUCLEOTIDE SEQUENCE</scope>
    <source>
        <strain evidence="2">Marl-1</strain>
    </source>
</reference>
<keyword evidence="3" id="KW-1185">Reference proteome</keyword>
<sequence length="94" mass="9883">MEFSMAMQQRAKTRDVGDRGERGERGGGGEGGGGGGSGVMGAEVRWVTKKASKCAGYSHPYVLVDIQQVTDTDVARTISYVLCPARVEVGCSRG</sequence>
<organism evidence="2 3">
    <name type="scientific">Vespula vulgaris</name>
    <name type="common">Yellow jacket</name>
    <name type="synonym">Wasp</name>
    <dbReference type="NCBI Taxonomy" id="7454"/>
    <lineage>
        <taxon>Eukaryota</taxon>
        <taxon>Metazoa</taxon>
        <taxon>Ecdysozoa</taxon>
        <taxon>Arthropoda</taxon>
        <taxon>Hexapoda</taxon>
        <taxon>Insecta</taxon>
        <taxon>Pterygota</taxon>
        <taxon>Neoptera</taxon>
        <taxon>Endopterygota</taxon>
        <taxon>Hymenoptera</taxon>
        <taxon>Apocrita</taxon>
        <taxon>Aculeata</taxon>
        <taxon>Vespoidea</taxon>
        <taxon>Vespidae</taxon>
        <taxon>Vespinae</taxon>
        <taxon>Vespula</taxon>
    </lineage>
</organism>
<feature type="compositionally biased region" description="Basic and acidic residues" evidence="1">
    <location>
        <begin position="12"/>
        <end position="27"/>
    </location>
</feature>
<proteinExistence type="predicted"/>
<protein>
    <submittedName>
        <fullName evidence="2">Uncharacterized protein</fullName>
    </submittedName>
</protein>
<feature type="region of interest" description="Disordered" evidence="1">
    <location>
        <begin position="1"/>
        <end position="39"/>
    </location>
</feature>
<feature type="compositionally biased region" description="Gly residues" evidence="1">
    <location>
        <begin position="28"/>
        <end position="39"/>
    </location>
</feature>
<dbReference type="AlphaFoldDB" id="A0A834N3T0"/>
<evidence type="ECO:0000313" key="3">
    <source>
        <dbReference type="Proteomes" id="UP000614350"/>
    </source>
</evidence>
<evidence type="ECO:0000256" key="1">
    <source>
        <dbReference type="SAM" id="MobiDB-lite"/>
    </source>
</evidence>
<evidence type="ECO:0000313" key="2">
    <source>
        <dbReference type="EMBL" id="KAF7394745.1"/>
    </source>
</evidence>